<comment type="caution">
    <text evidence="5">The sequence shown here is derived from an EMBL/GenBank/DDBJ whole genome shotgun (WGS) entry which is preliminary data.</text>
</comment>
<dbReference type="Proteomes" id="UP000285961">
    <property type="component" value="Unassembled WGS sequence"/>
</dbReference>
<evidence type="ECO:0000256" key="1">
    <source>
        <dbReference type="ARBA" id="ARBA00006611"/>
    </source>
</evidence>
<evidence type="ECO:0000313" key="5">
    <source>
        <dbReference type="EMBL" id="RJP65031.1"/>
    </source>
</evidence>
<dbReference type="PROSITE" id="PS00662">
    <property type="entry name" value="T2SP_E"/>
    <property type="match status" value="1"/>
</dbReference>
<evidence type="ECO:0000259" key="4">
    <source>
        <dbReference type="PROSITE" id="PS00662"/>
    </source>
</evidence>
<dbReference type="GO" id="GO:0005886">
    <property type="term" value="C:plasma membrane"/>
    <property type="evidence" value="ECO:0007669"/>
    <property type="project" value="TreeGrafter"/>
</dbReference>
<dbReference type="PANTHER" id="PTHR30258:SF2">
    <property type="entry name" value="COMG OPERON PROTEIN 1"/>
    <property type="match status" value="1"/>
</dbReference>
<dbReference type="SUPFAM" id="SSF52540">
    <property type="entry name" value="P-loop containing nucleoside triphosphate hydrolases"/>
    <property type="match status" value="1"/>
</dbReference>
<dbReference type="InterPro" id="IPR027417">
    <property type="entry name" value="P-loop_NTPase"/>
</dbReference>
<dbReference type="SMART" id="SM00382">
    <property type="entry name" value="AAA"/>
    <property type="match status" value="1"/>
</dbReference>
<organism evidence="5 6">
    <name type="scientific">Candidatus Abyssobacteria bacterium SURF_17</name>
    <dbReference type="NCBI Taxonomy" id="2093361"/>
    <lineage>
        <taxon>Bacteria</taxon>
        <taxon>Pseudomonadati</taxon>
        <taxon>Candidatus Hydrogenedentota</taxon>
        <taxon>Candidatus Abyssobacteria</taxon>
    </lineage>
</organism>
<dbReference type="Pfam" id="PF05157">
    <property type="entry name" value="MshEN"/>
    <property type="match status" value="1"/>
</dbReference>
<dbReference type="AlphaFoldDB" id="A0A419EQ24"/>
<dbReference type="Gene3D" id="3.30.450.90">
    <property type="match status" value="1"/>
</dbReference>
<dbReference type="GO" id="GO:0016887">
    <property type="term" value="F:ATP hydrolysis activity"/>
    <property type="evidence" value="ECO:0007669"/>
    <property type="project" value="TreeGrafter"/>
</dbReference>
<evidence type="ECO:0000256" key="2">
    <source>
        <dbReference type="ARBA" id="ARBA00022741"/>
    </source>
</evidence>
<reference evidence="5 6" key="1">
    <citation type="journal article" date="2017" name="ISME J.">
        <title>Energy and carbon metabolisms in a deep terrestrial subsurface fluid microbial community.</title>
        <authorList>
            <person name="Momper L."/>
            <person name="Jungbluth S.P."/>
            <person name="Lee M.D."/>
            <person name="Amend J.P."/>
        </authorList>
    </citation>
    <scope>NUCLEOTIDE SEQUENCE [LARGE SCALE GENOMIC DNA]</scope>
    <source>
        <strain evidence="5">SURF_17</strain>
    </source>
</reference>
<dbReference type="CDD" id="cd01129">
    <property type="entry name" value="PulE-GspE-like"/>
    <property type="match status" value="1"/>
</dbReference>
<dbReference type="EMBL" id="QZKI01000131">
    <property type="protein sequence ID" value="RJP65031.1"/>
    <property type="molecule type" value="Genomic_DNA"/>
</dbReference>
<dbReference type="FunFam" id="3.30.300.160:FF:000002">
    <property type="entry name" value="Type II secretion system protein E"/>
    <property type="match status" value="1"/>
</dbReference>
<evidence type="ECO:0000313" key="6">
    <source>
        <dbReference type="Proteomes" id="UP000285961"/>
    </source>
</evidence>
<dbReference type="InterPro" id="IPR037257">
    <property type="entry name" value="T2SS_E_N_sf"/>
</dbReference>
<protein>
    <submittedName>
        <fullName evidence="5">Type II secretion system protein GspE</fullName>
    </submittedName>
</protein>
<dbReference type="InterPro" id="IPR007831">
    <property type="entry name" value="T2SS_GspE_N"/>
</dbReference>
<dbReference type="Pfam" id="PF12773">
    <property type="entry name" value="DZR"/>
    <property type="match status" value="1"/>
</dbReference>
<comment type="similarity">
    <text evidence="1">Belongs to the GSP E family.</text>
</comment>
<dbReference type="PANTHER" id="PTHR30258">
    <property type="entry name" value="TYPE II SECRETION SYSTEM PROTEIN GSPE-RELATED"/>
    <property type="match status" value="1"/>
</dbReference>
<dbReference type="Gene3D" id="3.40.50.300">
    <property type="entry name" value="P-loop containing nucleotide triphosphate hydrolases"/>
    <property type="match status" value="1"/>
</dbReference>
<accession>A0A419EQ24</accession>
<dbReference type="FunFam" id="3.30.450.90:FF:000001">
    <property type="entry name" value="Type II secretion system ATPase GspE"/>
    <property type="match status" value="1"/>
</dbReference>
<dbReference type="GO" id="GO:0005524">
    <property type="term" value="F:ATP binding"/>
    <property type="evidence" value="ECO:0007669"/>
    <property type="project" value="UniProtKB-KW"/>
</dbReference>
<dbReference type="Pfam" id="PF00437">
    <property type="entry name" value="T2SSE"/>
    <property type="match status" value="1"/>
</dbReference>
<proteinExistence type="inferred from homology"/>
<dbReference type="InterPro" id="IPR003593">
    <property type="entry name" value="AAA+_ATPase"/>
</dbReference>
<keyword evidence="2" id="KW-0547">Nucleotide-binding</keyword>
<dbReference type="InterPro" id="IPR001482">
    <property type="entry name" value="T2SS/T4SS_dom"/>
</dbReference>
<sequence>MRVKLGDLLVMHNLITEEELRLALESQQLSNKKKLGEILLERDQVTKTDLLKMLALQLEMPFFDLENTEFDPKAVKLFPENLASRYKLLPIRHMDGELLIVTADPLNLQAMDDLNRITNCDIRIAMADPDQIETFIRKFHRADSASQISDSLPELHGLFRVVTVSESENGQDENVADLQNQSKAAPVIKIVNIIINEAIEEHATDIHIEPQADSLIVRERIDGVLYEMHHLPSWIHRPVVSRIKIMASMDIAEKRIPQDGKVRISVGSRCFDLRISTLPLIYGEKVVIRLLERRGTHAKLDDLGFAPRQLEQMRRFNARKQGLILITGPTGSGKSTTLNAILHEIKTPKVNIVTVEDPVEYESSKINQVQVNPKAGLTFPYVLRSILRQDPDVIMIGEIRDAETAEIALRAAMTGHLVLSTLHTNDAPSAVTRLVNLGMPPFLISSTILYVMAQRLVRKLCKHCSVVYEPSGEELEQVELILPEAGSLTWRRGKGCPKCKNRGFSGRVAVGELFAVNNEARNAIELREPESVIQSLAVLSGMKRLMTDFVDKVSAGETAISEIWSVVVGEEVTSGICPHCGMRVEQSYIACPSCGFTLKDKCPECGRVLEKSWRFCPSCQKDRYLAKEVPSLTALGS</sequence>
<evidence type="ECO:0000256" key="3">
    <source>
        <dbReference type="ARBA" id="ARBA00022840"/>
    </source>
</evidence>
<name>A0A419EQ24_9BACT</name>
<dbReference type="Gene3D" id="3.30.300.160">
    <property type="entry name" value="Type II secretion system, protein E, N-terminal domain"/>
    <property type="match status" value="1"/>
</dbReference>
<keyword evidence="3" id="KW-0067">ATP-binding</keyword>
<feature type="domain" description="Bacterial type II secretion system protein E" evidence="4">
    <location>
        <begin position="387"/>
        <end position="401"/>
    </location>
</feature>
<dbReference type="SUPFAM" id="SSF160246">
    <property type="entry name" value="EspE N-terminal domain-like"/>
    <property type="match status" value="1"/>
</dbReference>
<gene>
    <name evidence="5" type="ORF">C4532_18410</name>
</gene>
<dbReference type="InterPro" id="IPR025874">
    <property type="entry name" value="DZR"/>
</dbReference>